<dbReference type="InterPro" id="IPR003439">
    <property type="entry name" value="ABC_transporter-like_ATP-bd"/>
</dbReference>
<dbReference type="InterPro" id="IPR003593">
    <property type="entry name" value="AAA+_ATPase"/>
</dbReference>
<dbReference type="AlphaFoldDB" id="A0A9W7Y549"/>
<dbReference type="SMART" id="SM00382">
    <property type="entry name" value="AAA"/>
    <property type="match status" value="1"/>
</dbReference>
<protein>
    <recommendedName>
        <fullName evidence="8">ABC transporter domain-containing protein</fullName>
    </recommendedName>
</protein>
<dbReference type="CDD" id="cd03244">
    <property type="entry name" value="ABCC_MRP_domain2"/>
    <property type="match status" value="1"/>
</dbReference>
<evidence type="ECO:0000256" key="6">
    <source>
        <dbReference type="ARBA" id="ARBA00022989"/>
    </source>
</evidence>
<keyword evidence="6" id="KW-1133">Transmembrane helix</keyword>
<feature type="domain" description="ABC transporter" evidence="8">
    <location>
        <begin position="302"/>
        <end position="594"/>
    </location>
</feature>
<comment type="subcellular location">
    <subcellularLocation>
        <location evidence="1">Membrane</location>
    </subcellularLocation>
</comment>
<name>A0A9W7Y549_9FUNG</name>
<dbReference type="SUPFAM" id="SSF52540">
    <property type="entry name" value="P-loop containing nucleoside triphosphate hydrolases"/>
    <property type="match status" value="1"/>
</dbReference>
<accession>A0A9W7Y549</accession>
<dbReference type="GO" id="GO:0005524">
    <property type="term" value="F:ATP binding"/>
    <property type="evidence" value="ECO:0007669"/>
    <property type="project" value="UniProtKB-KW"/>
</dbReference>
<dbReference type="GO" id="GO:0016887">
    <property type="term" value="F:ATP hydrolysis activity"/>
    <property type="evidence" value="ECO:0007669"/>
    <property type="project" value="InterPro"/>
</dbReference>
<dbReference type="Pfam" id="PF00005">
    <property type="entry name" value="ABC_tran"/>
    <property type="match status" value="1"/>
</dbReference>
<dbReference type="InterPro" id="IPR017871">
    <property type="entry name" value="ABC_transporter-like_CS"/>
</dbReference>
<keyword evidence="7" id="KW-0472">Membrane</keyword>
<keyword evidence="5" id="KW-0067">ATP-binding</keyword>
<evidence type="ECO:0000256" key="7">
    <source>
        <dbReference type="ARBA" id="ARBA00023136"/>
    </source>
</evidence>
<organism evidence="9 10">
    <name type="scientific">Coemansia biformis</name>
    <dbReference type="NCBI Taxonomy" id="1286918"/>
    <lineage>
        <taxon>Eukaryota</taxon>
        <taxon>Fungi</taxon>
        <taxon>Fungi incertae sedis</taxon>
        <taxon>Zoopagomycota</taxon>
        <taxon>Kickxellomycotina</taxon>
        <taxon>Kickxellomycetes</taxon>
        <taxon>Kickxellales</taxon>
        <taxon>Kickxellaceae</taxon>
        <taxon>Coemansia</taxon>
    </lineage>
</organism>
<dbReference type="InterPro" id="IPR036640">
    <property type="entry name" value="ABC1_TM_sf"/>
</dbReference>
<dbReference type="PROSITE" id="PS00211">
    <property type="entry name" value="ABC_TRANSPORTER_1"/>
    <property type="match status" value="1"/>
</dbReference>
<sequence length="599" mass="66556">LDLLKDSGSSLSQSAVRRYFALQLVQGLVTSIVYDAQRHVKEYISEEVISRNIKEMFVKSIIHAPMSFFDSTTRQHVSSAYKNGAEALADDIPRFIMKEGTGIVDGLLSVYRIGSRAPQLLLVVPLVALAIRKRDSLVDTAKQMLRKINREADVGRRRTKDIIADGVQMIRLFGTGSHFVQQYADDEDESEQLSVPITALDNLSSGVRFLINSLGGTAVACLLLLQSRTTCFKVSSGEYSMYRHLVFTLVNRTTGMVHCTSKVRDISDNIDLYRQYISLEPEAPYVVEDCRPAPSWPEAGRIEFRDFTLRYRADLPPALDGINLTITPGEKIGIVGRTGAGKSTLVKSLFHLVHGTTSGTVLVDGQDIGAMGVGDLRPRLGIIPQESTIFPGSFKRNLDPLQEHSIEDMWAALIKSGIAPKVSPPRAGAAKAKDEEYRDAEYEETKAEAEWQWARAGWKLRLLMLTIYTRPRKPVVAKNRPQPHGLDRIAQSSSRGFSSGQQQLFSLCRVLMRMRRVIVLDEATADVDLETDRHMQQLIRSEFSDRTVLTIAHRLETIMGSDRIIVMDNGRIAEIGSPQELIDAGGHFAGLVKANDFGA</sequence>
<dbReference type="GO" id="GO:0016020">
    <property type="term" value="C:membrane"/>
    <property type="evidence" value="ECO:0007669"/>
    <property type="project" value="UniProtKB-SubCell"/>
</dbReference>
<dbReference type="InterPro" id="IPR050173">
    <property type="entry name" value="ABC_transporter_C-like"/>
</dbReference>
<dbReference type="InterPro" id="IPR027417">
    <property type="entry name" value="P-loop_NTPase"/>
</dbReference>
<dbReference type="Pfam" id="PF00664">
    <property type="entry name" value="ABC_membrane"/>
    <property type="match status" value="1"/>
</dbReference>
<dbReference type="OrthoDB" id="6500128at2759"/>
<evidence type="ECO:0000313" key="10">
    <source>
        <dbReference type="Proteomes" id="UP001143981"/>
    </source>
</evidence>
<evidence type="ECO:0000256" key="4">
    <source>
        <dbReference type="ARBA" id="ARBA00022741"/>
    </source>
</evidence>
<evidence type="ECO:0000256" key="3">
    <source>
        <dbReference type="ARBA" id="ARBA00022692"/>
    </source>
</evidence>
<gene>
    <name evidence="9" type="ORF">LPJ61_004266</name>
</gene>
<dbReference type="Proteomes" id="UP001143981">
    <property type="component" value="Unassembled WGS sequence"/>
</dbReference>
<evidence type="ECO:0000259" key="8">
    <source>
        <dbReference type="PROSITE" id="PS50893"/>
    </source>
</evidence>
<dbReference type="GO" id="GO:0140359">
    <property type="term" value="F:ABC-type transporter activity"/>
    <property type="evidence" value="ECO:0007669"/>
    <property type="project" value="InterPro"/>
</dbReference>
<dbReference type="InterPro" id="IPR011527">
    <property type="entry name" value="ABC1_TM_dom"/>
</dbReference>
<comment type="caution">
    <text evidence="9">The sequence shown here is derived from an EMBL/GenBank/DDBJ whole genome shotgun (WGS) entry which is preliminary data.</text>
</comment>
<evidence type="ECO:0000256" key="5">
    <source>
        <dbReference type="ARBA" id="ARBA00022840"/>
    </source>
</evidence>
<dbReference type="PANTHER" id="PTHR24223:SF463">
    <property type="entry name" value="(WILD MALAYSIAN BANANA) HYPOTHETICAL PROTEIN"/>
    <property type="match status" value="1"/>
</dbReference>
<keyword evidence="10" id="KW-1185">Reference proteome</keyword>
<keyword evidence="2" id="KW-0813">Transport</keyword>
<dbReference type="Gene3D" id="3.40.50.300">
    <property type="entry name" value="P-loop containing nucleotide triphosphate hydrolases"/>
    <property type="match status" value="1"/>
</dbReference>
<keyword evidence="3" id="KW-0812">Transmembrane</keyword>
<proteinExistence type="predicted"/>
<dbReference type="SUPFAM" id="SSF90123">
    <property type="entry name" value="ABC transporter transmembrane region"/>
    <property type="match status" value="1"/>
</dbReference>
<dbReference type="Gene3D" id="1.20.1560.10">
    <property type="entry name" value="ABC transporter type 1, transmembrane domain"/>
    <property type="match status" value="1"/>
</dbReference>
<keyword evidence="4" id="KW-0547">Nucleotide-binding</keyword>
<reference evidence="9" key="1">
    <citation type="submission" date="2022-07" db="EMBL/GenBank/DDBJ databases">
        <title>Phylogenomic reconstructions and comparative analyses of Kickxellomycotina fungi.</title>
        <authorList>
            <person name="Reynolds N.K."/>
            <person name="Stajich J.E."/>
            <person name="Barry K."/>
            <person name="Grigoriev I.V."/>
            <person name="Crous P."/>
            <person name="Smith M.E."/>
        </authorList>
    </citation>
    <scope>NUCLEOTIDE SEQUENCE</scope>
    <source>
        <strain evidence="9">BCRC 34381</strain>
    </source>
</reference>
<dbReference type="PROSITE" id="PS50893">
    <property type="entry name" value="ABC_TRANSPORTER_2"/>
    <property type="match status" value="1"/>
</dbReference>
<dbReference type="PANTHER" id="PTHR24223">
    <property type="entry name" value="ATP-BINDING CASSETTE SUB-FAMILY C"/>
    <property type="match status" value="1"/>
</dbReference>
<evidence type="ECO:0000313" key="9">
    <source>
        <dbReference type="EMBL" id="KAJ1728018.1"/>
    </source>
</evidence>
<feature type="non-terminal residue" evidence="9">
    <location>
        <position position="1"/>
    </location>
</feature>
<evidence type="ECO:0000256" key="1">
    <source>
        <dbReference type="ARBA" id="ARBA00004370"/>
    </source>
</evidence>
<evidence type="ECO:0000256" key="2">
    <source>
        <dbReference type="ARBA" id="ARBA00022448"/>
    </source>
</evidence>
<dbReference type="EMBL" id="JANBOI010000916">
    <property type="protein sequence ID" value="KAJ1728018.1"/>
    <property type="molecule type" value="Genomic_DNA"/>
</dbReference>